<dbReference type="AlphaFoldDB" id="A0A2T0S844"/>
<feature type="chain" id="PRO_5038575484" description="Lipoprotein" evidence="1">
    <location>
        <begin position="27"/>
        <end position="191"/>
    </location>
</feature>
<evidence type="ECO:0000313" key="2">
    <source>
        <dbReference type="EMBL" id="PRY29597.1"/>
    </source>
</evidence>
<evidence type="ECO:0000256" key="1">
    <source>
        <dbReference type="SAM" id="SignalP"/>
    </source>
</evidence>
<feature type="signal peptide" evidence="1">
    <location>
        <begin position="1"/>
        <end position="26"/>
    </location>
</feature>
<dbReference type="PROSITE" id="PS51257">
    <property type="entry name" value="PROKAR_LIPOPROTEIN"/>
    <property type="match status" value="1"/>
</dbReference>
<protein>
    <recommendedName>
        <fullName evidence="4">Lipoprotein</fullName>
    </recommendedName>
</protein>
<dbReference type="RefSeq" id="WP_146164074.1">
    <property type="nucleotide sequence ID" value="NZ_PVZG01000006.1"/>
</dbReference>
<keyword evidence="1" id="KW-0732">Signal</keyword>
<evidence type="ECO:0000313" key="3">
    <source>
        <dbReference type="Proteomes" id="UP000239209"/>
    </source>
</evidence>
<evidence type="ECO:0008006" key="4">
    <source>
        <dbReference type="Google" id="ProtNLM"/>
    </source>
</evidence>
<dbReference type="EMBL" id="PVZG01000006">
    <property type="protein sequence ID" value="PRY29597.1"/>
    <property type="molecule type" value="Genomic_DNA"/>
</dbReference>
<proteinExistence type="predicted"/>
<name>A0A2T0S844_9ACTN</name>
<keyword evidence="3" id="KW-1185">Reference proteome</keyword>
<comment type="caution">
    <text evidence="2">The sequence shown here is derived from an EMBL/GenBank/DDBJ whole genome shotgun (WGS) entry which is preliminary data.</text>
</comment>
<gene>
    <name evidence="2" type="ORF">CLV70_106318</name>
</gene>
<reference evidence="2 3" key="1">
    <citation type="submission" date="2018-03" db="EMBL/GenBank/DDBJ databases">
        <title>Genomic Encyclopedia of Archaeal and Bacterial Type Strains, Phase II (KMG-II): from individual species to whole genera.</title>
        <authorList>
            <person name="Goeker M."/>
        </authorList>
    </citation>
    <scope>NUCLEOTIDE SEQUENCE [LARGE SCALE GENOMIC DNA]</scope>
    <source>
        <strain evidence="2 3">DSM 45348</strain>
    </source>
</reference>
<sequence length="191" mass="20127">MRIFRAVTVPAAVALIAALSACGSTAGPAASEPGANTRNVAHFDGPVYRTVDALDAAADIVVRGTVTRLRATTTEQRLQHVSTRARELPLALYEVSTAEVLRGSAAPTILVTRIDTERLATDAQTPFEPGGEVVLFLRDTTYEWEGADVYSVVGMDQGFFAVEGGKLRGVQKSGTPAAGGRTVAEVAQQVR</sequence>
<accession>A0A2T0S844</accession>
<dbReference type="Proteomes" id="UP000239209">
    <property type="component" value="Unassembled WGS sequence"/>
</dbReference>
<organism evidence="2 3">
    <name type="scientific">Pseudosporangium ferrugineum</name>
    <dbReference type="NCBI Taxonomy" id="439699"/>
    <lineage>
        <taxon>Bacteria</taxon>
        <taxon>Bacillati</taxon>
        <taxon>Actinomycetota</taxon>
        <taxon>Actinomycetes</taxon>
        <taxon>Micromonosporales</taxon>
        <taxon>Micromonosporaceae</taxon>
        <taxon>Pseudosporangium</taxon>
    </lineage>
</organism>